<dbReference type="GO" id="GO:0004792">
    <property type="term" value="F:thiosulfate-cyanide sulfurtransferase activity"/>
    <property type="evidence" value="ECO:0007669"/>
    <property type="project" value="TreeGrafter"/>
</dbReference>
<dbReference type="Gene3D" id="3.40.50.720">
    <property type="entry name" value="NAD(P)-binding Rossmann-like Domain"/>
    <property type="match status" value="1"/>
</dbReference>
<reference evidence="3 4" key="1">
    <citation type="submission" date="2018-02" db="EMBL/GenBank/DDBJ databases">
        <title>Comparative genomes isolates from brazilian mangrove.</title>
        <authorList>
            <person name="Araujo J.E."/>
            <person name="Taketani R.G."/>
            <person name="Silva M.C.P."/>
            <person name="Loureco M.V."/>
            <person name="Andreote F.D."/>
        </authorList>
    </citation>
    <scope>NUCLEOTIDE SEQUENCE [LARGE SCALE GENOMIC DNA]</scope>
    <source>
        <strain evidence="3 4">HEX-2 MGV</strain>
    </source>
</reference>
<evidence type="ECO:0000313" key="3">
    <source>
        <dbReference type="EMBL" id="PQO27992.1"/>
    </source>
</evidence>
<organism evidence="3 4">
    <name type="scientific">Blastopirellula marina</name>
    <dbReference type="NCBI Taxonomy" id="124"/>
    <lineage>
        <taxon>Bacteria</taxon>
        <taxon>Pseudomonadati</taxon>
        <taxon>Planctomycetota</taxon>
        <taxon>Planctomycetia</taxon>
        <taxon>Pirellulales</taxon>
        <taxon>Pirellulaceae</taxon>
        <taxon>Blastopirellula</taxon>
    </lineage>
</organism>
<dbReference type="InterPro" id="IPR045886">
    <property type="entry name" value="ThiF/MoeB/HesA"/>
</dbReference>
<dbReference type="GO" id="GO:0008641">
    <property type="term" value="F:ubiquitin-like modifier activating enzyme activity"/>
    <property type="evidence" value="ECO:0007669"/>
    <property type="project" value="InterPro"/>
</dbReference>
<evidence type="ECO:0000259" key="2">
    <source>
        <dbReference type="Pfam" id="PF00899"/>
    </source>
</evidence>
<dbReference type="GO" id="GO:0016779">
    <property type="term" value="F:nucleotidyltransferase activity"/>
    <property type="evidence" value="ECO:0007669"/>
    <property type="project" value="TreeGrafter"/>
</dbReference>
<dbReference type="Pfam" id="PF00899">
    <property type="entry name" value="ThiF"/>
    <property type="match status" value="1"/>
</dbReference>
<dbReference type="CDD" id="cd00757">
    <property type="entry name" value="ThiF_MoeB_HesA_family"/>
    <property type="match status" value="1"/>
</dbReference>
<dbReference type="InterPro" id="IPR000594">
    <property type="entry name" value="ThiF_NAD_FAD-bd"/>
</dbReference>
<dbReference type="PANTHER" id="PTHR10953">
    <property type="entry name" value="UBIQUITIN-ACTIVATING ENZYME E1"/>
    <property type="match status" value="1"/>
</dbReference>
<dbReference type="PANTHER" id="PTHR10953:SF102">
    <property type="entry name" value="ADENYLYLTRANSFERASE AND SULFURTRANSFERASE MOCS3"/>
    <property type="match status" value="1"/>
</dbReference>
<dbReference type="RefSeq" id="WP_105355576.1">
    <property type="nucleotide sequence ID" value="NZ_PUIA01000051.1"/>
</dbReference>
<comment type="caution">
    <text evidence="3">The sequence shown here is derived from an EMBL/GenBank/DDBJ whole genome shotgun (WGS) entry which is preliminary data.</text>
</comment>
<dbReference type="SUPFAM" id="SSF69572">
    <property type="entry name" value="Activating enzymes of the ubiquitin-like proteins"/>
    <property type="match status" value="1"/>
</dbReference>
<accession>A0A2S8F761</accession>
<feature type="domain" description="THIF-type NAD/FAD binding fold" evidence="2">
    <location>
        <begin position="12"/>
        <end position="241"/>
    </location>
</feature>
<dbReference type="InterPro" id="IPR035985">
    <property type="entry name" value="Ubiquitin-activating_enz"/>
</dbReference>
<dbReference type="EMBL" id="PUIA01000051">
    <property type="protein sequence ID" value="PQO27992.1"/>
    <property type="molecule type" value="Genomic_DNA"/>
</dbReference>
<dbReference type="FunFam" id="3.40.50.720:FF:000080">
    <property type="entry name" value="Thiazole biosynthesis adenylyltransferase ThiF"/>
    <property type="match status" value="1"/>
</dbReference>
<name>A0A2S8F761_9BACT</name>
<dbReference type="GO" id="GO:0005829">
    <property type="term" value="C:cytosol"/>
    <property type="evidence" value="ECO:0007669"/>
    <property type="project" value="TreeGrafter"/>
</dbReference>
<gene>
    <name evidence="3" type="ORF">C5Y96_16575</name>
</gene>
<dbReference type="OrthoDB" id="9804286at2"/>
<dbReference type="Proteomes" id="UP000240009">
    <property type="component" value="Unassembled WGS sequence"/>
</dbReference>
<evidence type="ECO:0000313" key="4">
    <source>
        <dbReference type="Proteomes" id="UP000240009"/>
    </source>
</evidence>
<evidence type="ECO:0000256" key="1">
    <source>
        <dbReference type="ARBA" id="ARBA00009919"/>
    </source>
</evidence>
<dbReference type="GO" id="GO:0008146">
    <property type="term" value="F:sulfotransferase activity"/>
    <property type="evidence" value="ECO:0007669"/>
    <property type="project" value="TreeGrafter"/>
</dbReference>
<dbReference type="AlphaFoldDB" id="A0A2S8F761"/>
<protein>
    <submittedName>
        <fullName evidence="3">Thiamine biosynthesis protein ThiF</fullName>
    </submittedName>
</protein>
<sequence>MTQPNRDPFARYARQMSYARFGREGQEKLAQSTALIVGLGALGSVIANTLARSGVGTVRIVDRDFVEWNNLQRQVIYTEEDVRQRLPKAIAAKNHLEAANADIRIEAEIADVDHRNIRQLCDGVDVIVDGTDNFEIRFLLNDASLELGIPWVYGGCIGAEGQTMTIVPGETPCLRCVVPESPPPGTTPTCDTAGILAPIIGVIASIESMEALKILSGHSQQINRTLTVFDLWENRIRPVKLDGLKGNADCLACGQRDFAWLSGQKGSQWAVLCGRDAVQLSFPEDNEIDLAEFAEKLKPLGTVEANPYLLRANIGEHAFTLFGDGRCIVHGTSDPAEARSLHARYIGT</sequence>
<comment type="similarity">
    <text evidence="1">Belongs to the HesA/MoeB/ThiF family.</text>
</comment>
<proteinExistence type="inferred from homology"/>